<organism evidence="3 4">
    <name type="scientific">Batrachochytrium salamandrivorans</name>
    <dbReference type="NCBI Taxonomy" id="1357716"/>
    <lineage>
        <taxon>Eukaryota</taxon>
        <taxon>Fungi</taxon>
        <taxon>Fungi incertae sedis</taxon>
        <taxon>Chytridiomycota</taxon>
        <taxon>Chytridiomycota incertae sedis</taxon>
        <taxon>Chytridiomycetes</taxon>
        <taxon>Rhizophydiales</taxon>
        <taxon>Rhizophydiales incertae sedis</taxon>
        <taxon>Batrachochytrium</taxon>
    </lineage>
</organism>
<feature type="compositionally biased region" description="Polar residues" evidence="1">
    <location>
        <begin position="248"/>
        <end position="262"/>
    </location>
</feature>
<proteinExistence type="predicted"/>
<feature type="compositionally biased region" description="Low complexity" evidence="1">
    <location>
        <begin position="81"/>
        <end position="90"/>
    </location>
</feature>
<feature type="compositionally biased region" description="Polar residues" evidence="1">
    <location>
        <begin position="63"/>
        <end position="80"/>
    </location>
</feature>
<dbReference type="Proteomes" id="UP001648503">
    <property type="component" value="Unassembled WGS sequence"/>
</dbReference>
<reference evidence="3 4" key="1">
    <citation type="submission" date="2021-02" db="EMBL/GenBank/DDBJ databases">
        <title>Variation within the Batrachochytrium salamandrivorans European outbreak.</title>
        <authorList>
            <person name="Kelly M."/>
            <person name="Pasmans F."/>
            <person name="Shea T.P."/>
            <person name="Munoz J.F."/>
            <person name="Carranza S."/>
            <person name="Cuomo C.A."/>
            <person name="Martel A."/>
        </authorList>
    </citation>
    <scope>NUCLEOTIDE SEQUENCE [LARGE SCALE GENOMIC DNA]</scope>
    <source>
        <strain evidence="3 4">AMFP18/2</strain>
    </source>
</reference>
<feature type="region of interest" description="Disordered" evidence="1">
    <location>
        <begin position="1"/>
        <end position="111"/>
    </location>
</feature>
<protein>
    <recommendedName>
        <fullName evidence="5">BZIP domain-containing protein</fullName>
    </recommendedName>
</protein>
<keyword evidence="2" id="KW-0812">Transmembrane</keyword>
<feature type="compositionally biased region" description="Basic residues" evidence="1">
    <location>
        <begin position="1"/>
        <end position="16"/>
    </location>
</feature>
<accession>A0ABQ8EVZ5</accession>
<name>A0ABQ8EVZ5_9FUNG</name>
<gene>
    <name evidence="3" type="ORF">BASA50_000048</name>
</gene>
<keyword evidence="2" id="KW-0472">Membrane</keyword>
<feature type="compositionally biased region" description="Basic and acidic residues" evidence="1">
    <location>
        <begin position="17"/>
        <end position="42"/>
    </location>
</feature>
<sequence length="510" mass="54222">MQRNKNRNKARAKKVRQANERAKESSKDPSKESSKEPSKDHPTSPPGSKMALQIADPSERLASPSSIMAMSDASSNPVLATSTDMSTMDSCSKISSTATPAYDESPSKHTPTCQAASLLESQSVFSNDASHSAVLTTTTTHPRLDTHEASHRQESASSANSPSASADASIGSTLEDCITDPISAALDASTANLDDAAPTTSISEGAIDDQSPQEHALGKSDADDTTAVNNDFNQSLFVPLLDCDVSGNETSSKAASDAGSTEHSTRSDLDECTISFNATDSSVACSSPTLLATAVVNDAPSSFSTLCGVTENLHKDALTSQHSLDRLCSTIESYNATKPSVQHEEGMDLSMDTITDLSAEWTPLENGTPVSLSSPERSAMLLATVAASNQEAAHLNTDSPLSPTVEVVDKDQSSNRHLSNPTSEFSEYWSIIDKAVALIGPLEQKFLGRPLSFPQSVLCVLFVLMPFCLFFGPLLLTLAFTYHFSPKSIKSMIQAFAKNTESKILRLLDN</sequence>
<feature type="region of interest" description="Disordered" evidence="1">
    <location>
        <begin position="248"/>
        <end position="267"/>
    </location>
</feature>
<evidence type="ECO:0000313" key="4">
    <source>
        <dbReference type="Proteomes" id="UP001648503"/>
    </source>
</evidence>
<feature type="compositionally biased region" description="Low complexity" evidence="1">
    <location>
        <begin position="155"/>
        <end position="168"/>
    </location>
</feature>
<dbReference type="EMBL" id="JAFCIX010000569">
    <property type="protein sequence ID" value="KAH6587000.1"/>
    <property type="molecule type" value="Genomic_DNA"/>
</dbReference>
<feature type="region of interest" description="Disordered" evidence="1">
    <location>
        <begin position="195"/>
        <end position="225"/>
    </location>
</feature>
<evidence type="ECO:0000313" key="3">
    <source>
        <dbReference type="EMBL" id="KAH6587000.1"/>
    </source>
</evidence>
<feature type="compositionally biased region" description="Basic and acidic residues" evidence="1">
    <location>
        <begin position="142"/>
        <end position="154"/>
    </location>
</feature>
<keyword evidence="4" id="KW-1185">Reference proteome</keyword>
<feature type="transmembrane region" description="Helical" evidence="2">
    <location>
        <begin position="460"/>
        <end position="482"/>
    </location>
</feature>
<evidence type="ECO:0000256" key="2">
    <source>
        <dbReference type="SAM" id="Phobius"/>
    </source>
</evidence>
<feature type="region of interest" description="Disordered" evidence="1">
    <location>
        <begin position="395"/>
        <end position="419"/>
    </location>
</feature>
<feature type="region of interest" description="Disordered" evidence="1">
    <location>
        <begin position="138"/>
        <end position="168"/>
    </location>
</feature>
<evidence type="ECO:0000256" key="1">
    <source>
        <dbReference type="SAM" id="MobiDB-lite"/>
    </source>
</evidence>
<comment type="caution">
    <text evidence="3">The sequence shown here is derived from an EMBL/GenBank/DDBJ whole genome shotgun (WGS) entry which is preliminary data.</text>
</comment>
<keyword evidence="2" id="KW-1133">Transmembrane helix</keyword>
<evidence type="ECO:0008006" key="5">
    <source>
        <dbReference type="Google" id="ProtNLM"/>
    </source>
</evidence>